<comment type="caution">
    <text evidence="6">The sequence shown here is derived from an EMBL/GenBank/DDBJ whole genome shotgun (WGS) entry which is preliminary data.</text>
</comment>
<evidence type="ECO:0000256" key="5">
    <source>
        <dbReference type="SAM" id="SignalP"/>
    </source>
</evidence>
<keyword evidence="3" id="KW-0964">Secreted</keyword>
<dbReference type="Pfam" id="PF05630">
    <property type="entry name" value="NPP1"/>
    <property type="match status" value="1"/>
</dbReference>
<name>A0A2P4XI41_9STRA</name>
<keyword evidence="4" id="KW-0843">Virulence</keyword>
<evidence type="ECO:0008006" key="8">
    <source>
        <dbReference type="Google" id="ProtNLM"/>
    </source>
</evidence>
<protein>
    <recommendedName>
        <fullName evidence="8">NPP1-like protein</fullName>
    </recommendedName>
</protein>
<organism evidence="6 7">
    <name type="scientific">Phytophthora palmivora</name>
    <dbReference type="NCBI Taxonomy" id="4796"/>
    <lineage>
        <taxon>Eukaryota</taxon>
        <taxon>Sar</taxon>
        <taxon>Stramenopiles</taxon>
        <taxon>Oomycota</taxon>
        <taxon>Peronosporomycetes</taxon>
        <taxon>Peronosporales</taxon>
        <taxon>Peronosporaceae</taxon>
        <taxon>Phytophthora</taxon>
    </lineage>
</organism>
<dbReference type="GO" id="GO:0005576">
    <property type="term" value="C:extracellular region"/>
    <property type="evidence" value="ECO:0007669"/>
    <property type="project" value="UniProtKB-SubCell"/>
</dbReference>
<dbReference type="InterPro" id="IPR008701">
    <property type="entry name" value="NPP1"/>
</dbReference>
<evidence type="ECO:0000256" key="2">
    <source>
        <dbReference type="ARBA" id="ARBA00009520"/>
    </source>
</evidence>
<comment type="similarity">
    <text evidence="2">Belongs to the Necrosis inducing protein (NPP1) family.</text>
</comment>
<evidence type="ECO:0000256" key="4">
    <source>
        <dbReference type="ARBA" id="ARBA00023026"/>
    </source>
</evidence>
<dbReference type="PANTHER" id="PTHR33657:SF8">
    <property type="entry name" value="DOMAIN PROTEIN, PUTATIVE (AFU_ORTHOLOGUE AFUA_5G00600)-RELATED"/>
    <property type="match status" value="1"/>
</dbReference>
<dbReference type="AlphaFoldDB" id="A0A2P4XI41"/>
<evidence type="ECO:0000256" key="3">
    <source>
        <dbReference type="ARBA" id="ARBA00022525"/>
    </source>
</evidence>
<proteinExistence type="inferred from homology"/>
<feature type="chain" id="PRO_5015200029" description="NPP1-like protein" evidence="5">
    <location>
        <begin position="30"/>
        <end position="266"/>
    </location>
</feature>
<dbReference type="PIRSF" id="PIRSF029958">
    <property type="entry name" value="Necrosis-inducing_protein"/>
    <property type="match status" value="1"/>
</dbReference>
<evidence type="ECO:0000256" key="1">
    <source>
        <dbReference type="ARBA" id="ARBA00004613"/>
    </source>
</evidence>
<comment type="subcellular location">
    <subcellularLocation>
        <location evidence="1">Secreted</location>
    </subcellularLocation>
</comment>
<evidence type="ECO:0000313" key="6">
    <source>
        <dbReference type="EMBL" id="POM65219.1"/>
    </source>
</evidence>
<sequence>MTAHFLIFLAKMKLITLISVFFVAVVASAKETTDHDKVLPIPQPEPVTVSEKAAVLFKPQLYTPGNVRRVSFPAITDTGEVTGGLKGTNGNDACKYAPKGSQVYGRAGWYKDLWAIMYAWYFPKGFSWIGFPSRRHGWKSVVVWIDNPDLETPKIVGVSMSKSDSKYHKQVKTWVGYFGGYRSMGRGNDRTYIYGSNTSLRFKYTIDLGTYLDFAYFDGEYQDLIMWEQLTDPARGALNDDDNFGRAEVPFNDDNYEKYLTNAWPL</sequence>
<dbReference type="Proteomes" id="UP000237271">
    <property type="component" value="Unassembled WGS sequence"/>
</dbReference>
<dbReference type="OrthoDB" id="147163at2759"/>
<keyword evidence="5" id="KW-0732">Signal</keyword>
<keyword evidence="7" id="KW-1185">Reference proteome</keyword>
<evidence type="ECO:0000313" key="7">
    <source>
        <dbReference type="Proteomes" id="UP000237271"/>
    </source>
</evidence>
<reference evidence="6 7" key="1">
    <citation type="journal article" date="2017" name="Genome Biol. Evol.">
        <title>Phytophthora megakarya and P. palmivora, closely related causal agents of cacao black pod rot, underwent increases in genome sizes and gene numbers by different mechanisms.</title>
        <authorList>
            <person name="Ali S.S."/>
            <person name="Shao J."/>
            <person name="Lary D.J."/>
            <person name="Kronmiller B."/>
            <person name="Shen D."/>
            <person name="Strem M.D."/>
            <person name="Amoako-Attah I."/>
            <person name="Akrofi A.Y."/>
            <person name="Begoude B.A."/>
            <person name="Ten Hoopen G.M."/>
            <person name="Coulibaly K."/>
            <person name="Kebe B.I."/>
            <person name="Melnick R.L."/>
            <person name="Guiltinan M.J."/>
            <person name="Tyler B.M."/>
            <person name="Meinhardt L.W."/>
            <person name="Bailey B.A."/>
        </authorList>
    </citation>
    <scope>NUCLEOTIDE SEQUENCE [LARGE SCALE GENOMIC DNA]</scope>
    <source>
        <strain evidence="7">sbr112.9</strain>
    </source>
</reference>
<dbReference type="PANTHER" id="PTHR33657">
    <property type="entry name" value="DOMAIN PROTEIN, PUTATIVE (AFU_ORTHOLOGUE AFUA_5G00600)-RELATED"/>
    <property type="match status" value="1"/>
</dbReference>
<accession>A0A2P4XI41</accession>
<gene>
    <name evidence="6" type="ORF">PHPALM_19101</name>
</gene>
<dbReference type="EMBL" id="NCKW01010433">
    <property type="protein sequence ID" value="POM65219.1"/>
    <property type="molecule type" value="Genomic_DNA"/>
</dbReference>
<feature type="signal peptide" evidence="5">
    <location>
        <begin position="1"/>
        <end position="29"/>
    </location>
</feature>